<protein>
    <submittedName>
        <fullName evidence="1">Uncharacterized protein</fullName>
    </submittedName>
</protein>
<dbReference type="Proteomes" id="UP000241808">
    <property type="component" value="Unassembled WGS sequence"/>
</dbReference>
<sequence length="85" mass="9170">MFEQLRCGSRIANSGGVHQRRSSTLIAGVGVGAFDQEHGGKAMQKQPGSDMQRRLSAAGAVVYVDVGFHEDCLRQLAAVRPHHRA</sequence>
<keyword evidence="2" id="KW-1185">Reference proteome</keyword>
<evidence type="ECO:0000313" key="1">
    <source>
        <dbReference type="EMBL" id="PTM43895.1"/>
    </source>
</evidence>
<dbReference type="EMBL" id="PZZL01000040">
    <property type="protein sequence ID" value="PTM43895.1"/>
    <property type="molecule type" value="Genomic_DNA"/>
</dbReference>
<dbReference type="AlphaFoldDB" id="A0A2T4YLF1"/>
<proteinExistence type="predicted"/>
<accession>A0A2T4YLF1</accession>
<name>A0A2T4YLF1_9HYPH</name>
<comment type="caution">
    <text evidence="1">The sequence shown here is derived from an EMBL/GenBank/DDBJ whole genome shotgun (WGS) entry which is preliminary data.</text>
</comment>
<evidence type="ECO:0000313" key="2">
    <source>
        <dbReference type="Proteomes" id="UP000241808"/>
    </source>
</evidence>
<reference evidence="1 2" key="1">
    <citation type="submission" date="2018-04" db="EMBL/GenBank/DDBJ databases">
        <title>Genomic Encyclopedia of Archaeal and Bacterial Type Strains, Phase II (KMG-II): from individual species to whole genera.</title>
        <authorList>
            <person name="Goeker M."/>
        </authorList>
    </citation>
    <scope>NUCLEOTIDE SEQUENCE [LARGE SCALE GENOMIC DNA]</scope>
    <source>
        <strain evidence="1 2">DSM 25521</strain>
    </source>
</reference>
<organism evidence="1 2">
    <name type="scientific">Phreatobacter oligotrophus</name>
    <dbReference type="NCBI Taxonomy" id="1122261"/>
    <lineage>
        <taxon>Bacteria</taxon>
        <taxon>Pseudomonadati</taxon>
        <taxon>Pseudomonadota</taxon>
        <taxon>Alphaproteobacteria</taxon>
        <taxon>Hyphomicrobiales</taxon>
        <taxon>Phreatobacteraceae</taxon>
        <taxon>Phreatobacter</taxon>
    </lineage>
</organism>
<gene>
    <name evidence="1" type="ORF">C8P69_1404</name>
</gene>